<dbReference type="SUPFAM" id="SSF53335">
    <property type="entry name" value="S-adenosyl-L-methionine-dependent methyltransferases"/>
    <property type="match status" value="1"/>
</dbReference>
<dbReference type="InterPro" id="IPR029063">
    <property type="entry name" value="SAM-dependent_MTases_sf"/>
</dbReference>
<dbReference type="AlphaFoldDB" id="A0AAN0Y6D6"/>
<accession>A0AAN0Y6D6</accession>
<gene>
    <name evidence="1" type="ORF">BA890_05305</name>
</gene>
<proteinExistence type="predicted"/>
<evidence type="ECO:0008006" key="3">
    <source>
        <dbReference type="Google" id="ProtNLM"/>
    </source>
</evidence>
<dbReference type="EMBL" id="CP016345">
    <property type="protein sequence ID" value="ANQ13990.1"/>
    <property type="molecule type" value="Genomic_DNA"/>
</dbReference>
<dbReference type="Gene3D" id="3.40.50.150">
    <property type="entry name" value="Vaccinia Virus protein VP39"/>
    <property type="match status" value="1"/>
</dbReference>
<dbReference type="CDD" id="cd02440">
    <property type="entry name" value="AdoMet_MTases"/>
    <property type="match status" value="1"/>
</dbReference>
<sequence length="203" mass="22670">MSANISYYDKNAVELAKQYDSLSFESVHRSWKQYWPEKGANVLDVGAGSGRDAQWFSDQGCFVVAVEPASNLRQLAISNSSAQIVWVGESLPDLVRVSELPYQYDLILLSAVWMHLTTRQRTEAMRALSLLLSDRGKLVITLRQGSFDDGRETYGVSVAEIENMGRKLGLSVCHVVDGEDALNRPEVKWQSVILENIKTSEGK</sequence>
<reference evidence="1 2" key="1">
    <citation type="submission" date="2016-07" db="EMBL/GenBank/DDBJ databases">
        <title>Developing Vibrio natriegens as a novel, fast-growing host for biotechnology.</title>
        <authorList>
            <person name="Weinstock M.T."/>
            <person name="Hesek E.D."/>
            <person name="Wilson C.M."/>
            <person name="Gibson D.G."/>
        </authorList>
    </citation>
    <scope>NUCLEOTIDE SEQUENCE [LARGE SCALE GENOMIC DNA]</scope>
    <source>
        <strain evidence="1 2">ATCC 14048</strain>
    </source>
</reference>
<evidence type="ECO:0000313" key="2">
    <source>
        <dbReference type="Proteomes" id="UP000092741"/>
    </source>
</evidence>
<dbReference type="RefSeq" id="WP_024372720.1">
    <property type="nucleotide sequence ID" value="NZ_ATFJ01000001.1"/>
</dbReference>
<name>A0AAN0Y6D6_VIBNA</name>
<protein>
    <recommendedName>
        <fullName evidence="3">SAM-dependent methyltransferase</fullName>
    </recommendedName>
</protein>
<dbReference type="Proteomes" id="UP000092741">
    <property type="component" value="Chromosome 1"/>
</dbReference>
<dbReference type="Pfam" id="PF13489">
    <property type="entry name" value="Methyltransf_23"/>
    <property type="match status" value="1"/>
</dbReference>
<keyword evidence="2" id="KW-1185">Reference proteome</keyword>
<dbReference type="GeneID" id="70912744"/>
<organism evidence="1 2">
    <name type="scientific">Vibrio natriegens NBRC 15636 = ATCC 14048 = DSM 759</name>
    <dbReference type="NCBI Taxonomy" id="1219067"/>
    <lineage>
        <taxon>Bacteria</taxon>
        <taxon>Pseudomonadati</taxon>
        <taxon>Pseudomonadota</taxon>
        <taxon>Gammaproteobacteria</taxon>
        <taxon>Vibrionales</taxon>
        <taxon>Vibrionaceae</taxon>
        <taxon>Vibrio</taxon>
    </lineage>
</organism>
<evidence type="ECO:0000313" key="1">
    <source>
        <dbReference type="EMBL" id="ANQ13990.1"/>
    </source>
</evidence>
<dbReference type="KEGG" id="vna:PN96_08045"/>